<evidence type="ECO:0000259" key="1">
    <source>
        <dbReference type="PROSITE" id="PS50878"/>
    </source>
</evidence>
<organism evidence="2 3">
    <name type="scientific">Chara braunii</name>
    <name type="common">Braun's stonewort</name>
    <dbReference type="NCBI Taxonomy" id="69332"/>
    <lineage>
        <taxon>Eukaryota</taxon>
        <taxon>Viridiplantae</taxon>
        <taxon>Streptophyta</taxon>
        <taxon>Charophyceae</taxon>
        <taxon>Charales</taxon>
        <taxon>Characeae</taxon>
        <taxon>Chara</taxon>
    </lineage>
</organism>
<dbReference type="OMA" id="WISWISQ"/>
<evidence type="ECO:0000313" key="2">
    <source>
        <dbReference type="EMBL" id="GBG66093.1"/>
    </source>
</evidence>
<reference evidence="2 3" key="1">
    <citation type="journal article" date="2018" name="Cell">
        <title>The Chara Genome: Secondary Complexity and Implications for Plant Terrestrialization.</title>
        <authorList>
            <person name="Nishiyama T."/>
            <person name="Sakayama H."/>
            <person name="Vries J.D."/>
            <person name="Buschmann H."/>
            <person name="Saint-Marcoux D."/>
            <person name="Ullrich K.K."/>
            <person name="Haas F.B."/>
            <person name="Vanderstraeten L."/>
            <person name="Becker D."/>
            <person name="Lang D."/>
            <person name="Vosolsobe S."/>
            <person name="Rombauts S."/>
            <person name="Wilhelmsson P.K.I."/>
            <person name="Janitza P."/>
            <person name="Kern R."/>
            <person name="Heyl A."/>
            <person name="Rumpler F."/>
            <person name="Villalobos L.I.A.C."/>
            <person name="Clay J.M."/>
            <person name="Skokan R."/>
            <person name="Toyoda A."/>
            <person name="Suzuki Y."/>
            <person name="Kagoshima H."/>
            <person name="Schijlen E."/>
            <person name="Tajeshwar N."/>
            <person name="Catarino B."/>
            <person name="Hetherington A.J."/>
            <person name="Saltykova A."/>
            <person name="Bonnot C."/>
            <person name="Breuninger H."/>
            <person name="Symeonidi A."/>
            <person name="Radhakrishnan G.V."/>
            <person name="Van Nieuwerburgh F."/>
            <person name="Deforce D."/>
            <person name="Chang C."/>
            <person name="Karol K.G."/>
            <person name="Hedrich R."/>
            <person name="Ulvskov P."/>
            <person name="Glockner G."/>
            <person name="Delwiche C.F."/>
            <person name="Petrasek J."/>
            <person name="Van de Peer Y."/>
            <person name="Friml J."/>
            <person name="Beilby M."/>
            <person name="Dolan L."/>
            <person name="Kohara Y."/>
            <person name="Sugano S."/>
            <person name="Fujiyama A."/>
            <person name="Delaux P.-M."/>
            <person name="Quint M."/>
            <person name="TheiBen G."/>
            <person name="Hagemann M."/>
            <person name="Harholt J."/>
            <person name="Dunand C."/>
            <person name="Zachgo S."/>
            <person name="Langdale J."/>
            <person name="Maumus F."/>
            <person name="Straeten D.V.D."/>
            <person name="Gould S.B."/>
            <person name="Rensing S.A."/>
        </authorList>
    </citation>
    <scope>NUCLEOTIDE SEQUENCE [LARGE SCALE GENOMIC DNA]</scope>
    <source>
        <strain evidence="2 3">S276</strain>
    </source>
</reference>
<dbReference type="Gramene" id="GBG66093">
    <property type="protein sequence ID" value="GBG66093"/>
    <property type="gene ID" value="CBR_g55436"/>
</dbReference>
<dbReference type="AlphaFoldDB" id="A0A388K827"/>
<name>A0A388K827_CHABU</name>
<proteinExistence type="predicted"/>
<dbReference type="OrthoDB" id="694708at2759"/>
<evidence type="ECO:0000313" key="3">
    <source>
        <dbReference type="Proteomes" id="UP000265515"/>
    </source>
</evidence>
<dbReference type="Pfam" id="PF00078">
    <property type="entry name" value="RVT_1"/>
    <property type="match status" value="1"/>
</dbReference>
<sequence length="305" mass="34498">MGPTLVEVYNKVLTGDKLGEAMTQGVISLMFEKGDKANVRNYRPISLVNVDYKILAKTMALRLDKILPRLVEGDQRAFVQGRSIFLNILTAIESVEVILSENRDMTVLLLDLEKAYDRVGWSFVLTTLRKMGFGDNFCRWVIAMFTSASWTVQVNGHLSSPFQLSRSLRQGCLLAPLLFMLQLEIPLNCIRKHPAIRGIPLGEGRECRAKALADDLFLVSENTQGSLVAIKDVLQDYSMLFKAQVNWDKSSYMLPEDFALAVEWGMHRVDSAEGERFLRVYISLQLMSLVQGLILQHRVTAKLRI</sequence>
<feature type="domain" description="Reverse transcriptase" evidence="1">
    <location>
        <begin position="11"/>
        <end position="282"/>
    </location>
</feature>
<keyword evidence="3" id="KW-1185">Reference proteome</keyword>
<dbReference type="PROSITE" id="PS50878">
    <property type="entry name" value="RT_POL"/>
    <property type="match status" value="1"/>
</dbReference>
<dbReference type="SUPFAM" id="SSF56672">
    <property type="entry name" value="DNA/RNA polymerases"/>
    <property type="match status" value="1"/>
</dbReference>
<protein>
    <recommendedName>
        <fullName evidence="1">Reverse transcriptase domain-containing protein</fullName>
    </recommendedName>
</protein>
<comment type="caution">
    <text evidence="2">The sequence shown here is derived from an EMBL/GenBank/DDBJ whole genome shotgun (WGS) entry which is preliminary data.</text>
</comment>
<dbReference type="PANTHER" id="PTHR31635">
    <property type="entry name" value="REVERSE TRANSCRIPTASE DOMAIN-CONTAINING PROTEIN-RELATED"/>
    <property type="match status" value="1"/>
</dbReference>
<gene>
    <name evidence="2" type="ORF">CBR_g55436</name>
</gene>
<dbReference type="CDD" id="cd01650">
    <property type="entry name" value="RT_nLTR_like"/>
    <property type="match status" value="1"/>
</dbReference>
<dbReference type="InterPro" id="IPR000477">
    <property type="entry name" value="RT_dom"/>
</dbReference>
<dbReference type="EMBL" id="BFEA01000069">
    <property type="protein sequence ID" value="GBG66093.1"/>
    <property type="molecule type" value="Genomic_DNA"/>
</dbReference>
<accession>A0A388K827</accession>
<dbReference type="InterPro" id="IPR043502">
    <property type="entry name" value="DNA/RNA_pol_sf"/>
</dbReference>
<dbReference type="PANTHER" id="PTHR31635:SF196">
    <property type="entry name" value="REVERSE TRANSCRIPTASE DOMAIN-CONTAINING PROTEIN-RELATED"/>
    <property type="match status" value="1"/>
</dbReference>
<dbReference type="Proteomes" id="UP000265515">
    <property type="component" value="Unassembled WGS sequence"/>
</dbReference>